<dbReference type="InterPro" id="IPR006027">
    <property type="entry name" value="NusB_RsmB_TIM44"/>
</dbReference>
<dbReference type="GO" id="GO:0008173">
    <property type="term" value="F:RNA methyltransferase activity"/>
    <property type="evidence" value="ECO:0007669"/>
    <property type="project" value="InterPro"/>
</dbReference>
<dbReference type="InterPro" id="IPR023267">
    <property type="entry name" value="RCMT"/>
</dbReference>
<name>A0A2M9A4P3_9BACT</name>
<dbReference type="Proteomes" id="UP000231134">
    <property type="component" value="Unassembled WGS sequence"/>
</dbReference>
<dbReference type="Pfam" id="PF22458">
    <property type="entry name" value="RsmF-B_ferredox"/>
    <property type="match status" value="1"/>
</dbReference>
<dbReference type="AlphaFoldDB" id="A0A2M9A4P3"/>
<feature type="active site" description="Nucleophile" evidence="5">
    <location>
        <position position="367"/>
    </location>
</feature>
<comment type="similarity">
    <text evidence="5">Belongs to the class I-like SAM-binding methyltransferase superfamily. RsmB/NOP family.</text>
</comment>
<dbReference type="SUPFAM" id="SSF53335">
    <property type="entry name" value="S-adenosyl-L-methionine-dependent methyltransferases"/>
    <property type="match status" value="1"/>
</dbReference>
<feature type="domain" description="SAM-dependent MTase RsmB/NOP-type" evidence="6">
    <location>
        <begin position="157"/>
        <end position="415"/>
    </location>
</feature>
<reference evidence="7 8" key="1">
    <citation type="submission" date="2017-11" db="EMBL/GenBank/DDBJ databases">
        <title>Animal gut microbial communities from fecal samples from Wisconsin, USA.</title>
        <authorList>
            <person name="Neumann A."/>
        </authorList>
    </citation>
    <scope>NUCLEOTIDE SEQUENCE [LARGE SCALE GENOMIC DNA]</scope>
    <source>
        <strain evidence="7 8">UWS3</strain>
    </source>
</reference>
<sequence length="415" mass="46809">MLQDDGLKERLSALYALIDWIKNGTMLREHALSPFAKELALGVCRRHLRLQHAIKKNVHRMPSVEVQCVLEMGIYQIFFMNVPSHAAVDSSAELARRASLGEGSVKLVNGVLRGLEREGLPTLPAQNVQRISIEYSLPEWIVRRLLDGYGSAHAEEFAKETVERPSQWIRVNTCRISASELKEKLMLSGRIYKDRYLEVIEGANEPHLVELLKSDFFEKGLFSVQNPAAYEVARLLNVEENMTVWDACAAPGGKSALLAEDNPTAKILASDVSEERLRPMVDLAKRLKISHVEVQTVDATKCEFVDKFDRVLLDVPCSNLGVLSRRPEVKYRLTQNDLKELPKLQFEILEASSAAVKKGGELVYATCSPDRAETDKVVQKFLEKHPDFEKKEEIRIGQNAFGLDHFFAASLRRKS</sequence>
<dbReference type="RefSeq" id="WP_100424752.1">
    <property type="nucleotide sequence ID" value="NZ_PGEX01000001.1"/>
</dbReference>
<proteinExistence type="inferred from homology"/>
<evidence type="ECO:0000256" key="1">
    <source>
        <dbReference type="ARBA" id="ARBA00022603"/>
    </source>
</evidence>
<evidence type="ECO:0000256" key="2">
    <source>
        <dbReference type="ARBA" id="ARBA00022679"/>
    </source>
</evidence>
<feature type="binding site" evidence="5">
    <location>
        <position position="298"/>
    </location>
    <ligand>
        <name>S-adenosyl-L-methionine</name>
        <dbReference type="ChEBI" id="CHEBI:59789"/>
    </ligand>
</feature>
<evidence type="ECO:0000256" key="3">
    <source>
        <dbReference type="ARBA" id="ARBA00022691"/>
    </source>
</evidence>
<feature type="binding site" evidence="5">
    <location>
        <begin position="248"/>
        <end position="254"/>
    </location>
    <ligand>
        <name>S-adenosyl-L-methionine</name>
        <dbReference type="ChEBI" id="CHEBI:59789"/>
    </ligand>
</feature>
<keyword evidence="1 5" id="KW-0489">Methyltransferase</keyword>
<dbReference type="NCBIfam" id="NF011494">
    <property type="entry name" value="PRK14902.1"/>
    <property type="match status" value="1"/>
</dbReference>
<accession>A0A2M9A4P3</accession>
<evidence type="ECO:0000313" key="8">
    <source>
        <dbReference type="Proteomes" id="UP000231134"/>
    </source>
</evidence>
<dbReference type="EMBL" id="PGEX01000001">
    <property type="protein sequence ID" value="PJJ40695.1"/>
    <property type="molecule type" value="Genomic_DNA"/>
</dbReference>
<keyword evidence="2 5" id="KW-0808">Transferase</keyword>
<dbReference type="CDD" id="cd02440">
    <property type="entry name" value="AdoMet_MTases"/>
    <property type="match status" value="1"/>
</dbReference>
<gene>
    <name evidence="7" type="ORF">BGX16_0632</name>
</gene>
<dbReference type="GO" id="GO:0003723">
    <property type="term" value="F:RNA binding"/>
    <property type="evidence" value="ECO:0007669"/>
    <property type="project" value="UniProtKB-UniRule"/>
</dbReference>
<dbReference type="InterPro" id="IPR035926">
    <property type="entry name" value="NusB-like_sf"/>
</dbReference>
<dbReference type="InterPro" id="IPR029063">
    <property type="entry name" value="SAM-dependent_MTases_sf"/>
</dbReference>
<dbReference type="Pfam" id="PF01029">
    <property type="entry name" value="NusB"/>
    <property type="match status" value="1"/>
</dbReference>
<dbReference type="GO" id="GO:0001510">
    <property type="term" value="P:RNA methylation"/>
    <property type="evidence" value="ECO:0007669"/>
    <property type="project" value="InterPro"/>
</dbReference>
<evidence type="ECO:0000256" key="4">
    <source>
        <dbReference type="ARBA" id="ARBA00022884"/>
    </source>
</evidence>
<keyword evidence="3 5" id="KW-0949">S-adenosyl-L-methionine</keyword>
<dbReference type="OrthoDB" id="9810297at2"/>
<protein>
    <submittedName>
        <fullName evidence="7">16S rRNA (Cytosine967-C5)-methyltransferase</fullName>
    </submittedName>
</protein>
<dbReference type="InterPro" id="IPR054728">
    <property type="entry name" value="RsmB-like_ferredoxin"/>
</dbReference>
<dbReference type="Pfam" id="PF01189">
    <property type="entry name" value="Methyltr_RsmB-F"/>
    <property type="match status" value="1"/>
</dbReference>
<dbReference type="PANTHER" id="PTHR22807:SF53">
    <property type="entry name" value="RIBOSOMAL RNA SMALL SUBUNIT METHYLTRANSFERASE B-RELATED"/>
    <property type="match status" value="1"/>
</dbReference>
<feature type="binding site" evidence="5">
    <location>
        <position position="314"/>
    </location>
    <ligand>
        <name>S-adenosyl-L-methionine</name>
        <dbReference type="ChEBI" id="CHEBI:59789"/>
    </ligand>
</feature>
<dbReference type="GO" id="GO:0006355">
    <property type="term" value="P:regulation of DNA-templated transcription"/>
    <property type="evidence" value="ECO:0007669"/>
    <property type="project" value="InterPro"/>
</dbReference>
<dbReference type="PANTHER" id="PTHR22807">
    <property type="entry name" value="NOP2 YEAST -RELATED NOL1/NOP2/FMU SUN DOMAIN-CONTAINING"/>
    <property type="match status" value="1"/>
</dbReference>
<keyword evidence="8" id="KW-1185">Reference proteome</keyword>
<keyword evidence="4 5" id="KW-0694">RNA-binding</keyword>
<evidence type="ECO:0000313" key="7">
    <source>
        <dbReference type="EMBL" id="PJJ40695.1"/>
    </source>
</evidence>
<dbReference type="PRINTS" id="PR02008">
    <property type="entry name" value="RCMTFAMILY"/>
</dbReference>
<dbReference type="PROSITE" id="PS51686">
    <property type="entry name" value="SAM_MT_RSMB_NOP"/>
    <property type="match status" value="1"/>
</dbReference>
<comment type="caution">
    <text evidence="7">The sequence shown here is derived from an EMBL/GenBank/DDBJ whole genome shotgun (WGS) entry which is preliminary data.</text>
</comment>
<feature type="binding site" evidence="5">
    <location>
        <position position="271"/>
    </location>
    <ligand>
        <name>S-adenosyl-L-methionine</name>
        <dbReference type="ChEBI" id="CHEBI:59789"/>
    </ligand>
</feature>
<dbReference type="Gene3D" id="3.30.70.1170">
    <property type="entry name" value="Sun protein, domain 3"/>
    <property type="match status" value="1"/>
</dbReference>
<dbReference type="InterPro" id="IPR001678">
    <property type="entry name" value="MeTrfase_RsmB-F_NOP2_dom"/>
</dbReference>
<evidence type="ECO:0000256" key="5">
    <source>
        <dbReference type="PROSITE-ProRule" id="PRU01023"/>
    </source>
</evidence>
<dbReference type="SUPFAM" id="SSF48013">
    <property type="entry name" value="NusB-like"/>
    <property type="match status" value="1"/>
</dbReference>
<organism evidence="7 8">
    <name type="scientific">Hallerella succinigenes</name>
    <dbReference type="NCBI Taxonomy" id="1896222"/>
    <lineage>
        <taxon>Bacteria</taxon>
        <taxon>Pseudomonadati</taxon>
        <taxon>Fibrobacterota</taxon>
        <taxon>Fibrobacteria</taxon>
        <taxon>Fibrobacterales</taxon>
        <taxon>Fibrobacteraceae</taxon>
        <taxon>Hallerella</taxon>
    </lineage>
</organism>
<dbReference type="Gene3D" id="1.10.940.10">
    <property type="entry name" value="NusB-like"/>
    <property type="match status" value="1"/>
</dbReference>
<dbReference type="InterPro" id="IPR049560">
    <property type="entry name" value="MeTrfase_RsmB-F_NOP2_cat"/>
</dbReference>
<dbReference type="Gene3D" id="3.40.50.150">
    <property type="entry name" value="Vaccinia Virus protein VP39"/>
    <property type="match status" value="1"/>
</dbReference>
<evidence type="ECO:0000259" key="6">
    <source>
        <dbReference type="PROSITE" id="PS51686"/>
    </source>
</evidence>